<dbReference type="InterPro" id="IPR017972">
    <property type="entry name" value="Cyt_P450_CS"/>
</dbReference>
<dbReference type="PANTHER" id="PTHR24291:SF50">
    <property type="entry name" value="BIFUNCTIONAL ALBAFLAVENONE MONOOXYGENASE_TERPENE SYNTHASE"/>
    <property type="match status" value="1"/>
</dbReference>
<evidence type="ECO:0000256" key="4">
    <source>
        <dbReference type="ARBA" id="ARBA00023002"/>
    </source>
</evidence>
<dbReference type="InterPro" id="IPR050196">
    <property type="entry name" value="Cytochrome_P450_Monoox"/>
</dbReference>
<evidence type="ECO:0000256" key="1">
    <source>
        <dbReference type="ARBA" id="ARBA00010617"/>
    </source>
</evidence>
<proteinExistence type="inferred from homology"/>
<dbReference type="EMBL" id="BAABEP010000009">
    <property type="protein sequence ID" value="GAA3722226.1"/>
    <property type="molecule type" value="Genomic_DNA"/>
</dbReference>
<dbReference type="Proteomes" id="UP001499884">
    <property type="component" value="Unassembled WGS sequence"/>
</dbReference>
<gene>
    <name evidence="8" type="ORF">GCM10023082_20030</name>
</gene>
<dbReference type="InterPro" id="IPR036396">
    <property type="entry name" value="Cyt_P450_sf"/>
</dbReference>
<dbReference type="InterPro" id="IPR002401">
    <property type="entry name" value="Cyt_P450_E_grp-I"/>
</dbReference>
<reference evidence="9" key="1">
    <citation type="journal article" date="2019" name="Int. J. Syst. Evol. Microbiol.">
        <title>The Global Catalogue of Microorganisms (GCM) 10K type strain sequencing project: providing services to taxonomists for standard genome sequencing and annotation.</title>
        <authorList>
            <consortium name="The Broad Institute Genomics Platform"/>
            <consortium name="The Broad Institute Genome Sequencing Center for Infectious Disease"/>
            <person name="Wu L."/>
            <person name="Ma J."/>
        </authorList>
    </citation>
    <scope>NUCLEOTIDE SEQUENCE [LARGE SCALE GENOMIC DNA]</scope>
    <source>
        <strain evidence="9">JCM 30846</strain>
    </source>
</reference>
<keyword evidence="6 7" id="KW-0503">Monooxygenase</keyword>
<organism evidence="8 9">
    <name type="scientific">Streptomyces tremellae</name>
    <dbReference type="NCBI Taxonomy" id="1124239"/>
    <lineage>
        <taxon>Bacteria</taxon>
        <taxon>Bacillati</taxon>
        <taxon>Actinomycetota</taxon>
        <taxon>Actinomycetes</taxon>
        <taxon>Kitasatosporales</taxon>
        <taxon>Streptomycetaceae</taxon>
        <taxon>Streptomyces</taxon>
    </lineage>
</organism>
<evidence type="ECO:0000256" key="3">
    <source>
        <dbReference type="ARBA" id="ARBA00022723"/>
    </source>
</evidence>
<dbReference type="CDD" id="cd11049">
    <property type="entry name" value="CYP170A1-like"/>
    <property type="match status" value="1"/>
</dbReference>
<dbReference type="PRINTS" id="PR00463">
    <property type="entry name" value="EP450I"/>
</dbReference>
<evidence type="ECO:0000256" key="6">
    <source>
        <dbReference type="ARBA" id="ARBA00023033"/>
    </source>
</evidence>
<dbReference type="Gene3D" id="1.10.630.10">
    <property type="entry name" value="Cytochrome P450"/>
    <property type="match status" value="1"/>
</dbReference>
<keyword evidence="9" id="KW-1185">Reference proteome</keyword>
<name>A0ABP7ER40_9ACTN</name>
<accession>A0ABP7ER40</accession>
<evidence type="ECO:0000256" key="5">
    <source>
        <dbReference type="ARBA" id="ARBA00023004"/>
    </source>
</evidence>
<keyword evidence="4 7" id="KW-0560">Oxidoreductase</keyword>
<evidence type="ECO:0000313" key="8">
    <source>
        <dbReference type="EMBL" id="GAA3722226.1"/>
    </source>
</evidence>
<dbReference type="RefSeq" id="WP_345644108.1">
    <property type="nucleotide sequence ID" value="NZ_BAABEP010000009.1"/>
</dbReference>
<keyword evidence="2 7" id="KW-0349">Heme</keyword>
<dbReference type="PROSITE" id="PS00086">
    <property type="entry name" value="CYTOCHROME_P450"/>
    <property type="match status" value="1"/>
</dbReference>
<dbReference type="Pfam" id="PF00067">
    <property type="entry name" value="p450"/>
    <property type="match status" value="1"/>
</dbReference>
<evidence type="ECO:0000313" key="9">
    <source>
        <dbReference type="Proteomes" id="UP001499884"/>
    </source>
</evidence>
<keyword evidence="3 7" id="KW-0479">Metal-binding</keyword>
<evidence type="ECO:0000256" key="7">
    <source>
        <dbReference type="RuleBase" id="RU000461"/>
    </source>
</evidence>
<dbReference type="PRINTS" id="PR00385">
    <property type="entry name" value="P450"/>
</dbReference>
<evidence type="ECO:0000256" key="2">
    <source>
        <dbReference type="ARBA" id="ARBA00022617"/>
    </source>
</evidence>
<dbReference type="InterPro" id="IPR001128">
    <property type="entry name" value="Cyt_P450"/>
</dbReference>
<dbReference type="SUPFAM" id="SSF48264">
    <property type="entry name" value="Cytochrome P450"/>
    <property type="match status" value="1"/>
</dbReference>
<comment type="similarity">
    <text evidence="1 7">Belongs to the cytochrome P450 family.</text>
</comment>
<protein>
    <submittedName>
        <fullName evidence="8">Cytochrome P450</fullName>
    </submittedName>
</protein>
<comment type="caution">
    <text evidence="8">The sequence shown here is derived from an EMBL/GenBank/DDBJ whole genome shotgun (WGS) entry which is preliminary data.</text>
</comment>
<keyword evidence="5 7" id="KW-0408">Iron</keyword>
<dbReference type="PANTHER" id="PTHR24291">
    <property type="entry name" value="CYTOCHROME P450 FAMILY 4"/>
    <property type="match status" value="1"/>
</dbReference>
<sequence length="464" mass="51446">MGARTGARTDGADTAVEVVRRAPGGLPLLGHVMPLLRDRLAFIRELRAYGPAVRVTFGPKKMTVINSPEMIHEMLTVKSGQFTKGLLFEKLKLFGKDALPVAEGRPHLVRRRLVQPKFHREKIAGYVDTMRETVEPAVAAWGEGETLDLKTEMQLMTQGVVMAALFSSRPERLPALNILHSVDAVFMAALRRALLPVPLLERLPTRRNRQVEESSRVMRQAVAEIIEEHRADPEAYDDVVSLLLGERDENGEPLAEDDILSEVTGVLAAGSETTAVVMAWMFHELGRNPALERRLHEEVDSVLGGERVTFEHIPRLTFTRMCVNETLRMYSPGWLVTRQATSDVRLGGIELPAGTDVIWSPYALHRDPTVYPDPDRFDPGRWSPERPQPPKNAFIPFGAGKRMCMGDAFAVTEATVIAAVIASRWRLRPTAGEEVRPVGEITVHPSSLHMVAEARGPVAGRRAA</sequence>